<organism evidence="1 2">
    <name type="scientific">Cribrihabitans marinus</name>
    <dbReference type="NCBI Taxonomy" id="1227549"/>
    <lineage>
        <taxon>Bacteria</taxon>
        <taxon>Pseudomonadati</taxon>
        <taxon>Pseudomonadota</taxon>
        <taxon>Alphaproteobacteria</taxon>
        <taxon>Rhodobacterales</taxon>
        <taxon>Paracoccaceae</taxon>
        <taxon>Cribrihabitans</taxon>
    </lineage>
</organism>
<accession>A0A1H6R980</accession>
<dbReference type="InterPro" id="IPR045389">
    <property type="entry name" value="DUF6522"/>
</dbReference>
<evidence type="ECO:0000313" key="1">
    <source>
        <dbReference type="EMBL" id="SEI52379.1"/>
    </source>
</evidence>
<gene>
    <name evidence="1" type="ORF">SAMN05444007_101448</name>
</gene>
<keyword evidence="2" id="KW-1185">Reference proteome</keyword>
<reference evidence="1 2" key="1">
    <citation type="submission" date="2016-10" db="EMBL/GenBank/DDBJ databases">
        <authorList>
            <person name="de Groot N.N."/>
        </authorList>
    </citation>
    <scope>NUCLEOTIDE SEQUENCE [LARGE SCALE GENOMIC DNA]</scope>
    <source>
        <strain evidence="1 2">DSM 29340</strain>
    </source>
</reference>
<dbReference type="RefSeq" id="WP_092362073.1">
    <property type="nucleotide sequence ID" value="NZ_BMGV01000001.1"/>
</dbReference>
<dbReference type="STRING" id="1227549.SAMN05444007_101448"/>
<proteinExistence type="predicted"/>
<dbReference type="Proteomes" id="UP000199379">
    <property type="component" value="Unassembled WGS sequence"/>
</dbReference>
<name>A0A1H6R980_9RHOB</name>
<dbReference type="EMBL" id="FNYD01000001">
    <property type="protein sequence ID" value="SEI52379.1"/>
    <property type="molecule type" value="Genomic_DNA"/>
</dbReference>
<dbReference type="OrthoDB" id="8238457at2"/>
<evidence type="ECO:0000313" key="2">
    <source>
        <dbReference type="Proteomes" id="UP000199379"/>
    </source>
</evidence>
<protein>
    <submittedName>
        <fullName evidence="1">Uncharacterized protein</fullName>
    </submittedName>
</protein>
<sequence length="90" mass="9731">MTQVERNGGEFVVDAQVLAEAFGVTATEVPELMRAGAITSVCEKGVEADEGNWRFTFYHDGQALRMTVDAAGEIVKRSRFPAARRPAAGD</sequence>
<dbReference type="Pfam" id="PF20132">
    <property type="entry name" value="DUF6522"/>
    <property type="match status" value="1"/>
</dbReference>
<dbReference type="AlphaFoldDB" id="A0A1H6R980"/>